<evidence type="ECO:0000256" key="5">
    <source>
        <dbReference type="ARBA" id="ARBA00022777"/>
    </source>
</evidence>
<dbReference type="InterPro" id="IPR005467">
    <property type="entry name" value="His_kinase_dom"/>
</dbReference>
<feature type="transmembrane region" description="Helical" evidence="7">
    <location>
        <begin position="73"/>
        <end position="92"/>
    </location>
</feature>
<dbReference type="PRINTS" id="PR00344">
    <property type="entry name" value="BCTRLSENSOR"/>
</dbReference>
<keyword evidence="10" id="KW-1185">Reference proteome</keyword>
<dbReference type="InterPro" id="IPR036890">
    <property type="entry name" value="HATPase_C_sf"/>
</dbReference>
<dbReference type="Pfam" id="PF02518">
    <property type="entry name" value="HATPase_c"/>
    <property type="match status" value="1"/>
</dbReference>
<keyword evidence="5 9" id="KW-0418">Kinase</keyword>
<reference evidence="9 10" key="1">
    <citation type="submission" date="2019-08" db="EMBL/GenBank/DDBJ databases">
        <authorList>
            <person name="Peeters C."/>
        </authorList>
    </citation>
    <scope>NUCLEOTIDE SEQUENCE [LARGE SCALE GENOMIC DNA]</scope>
    <source>
        <strain evidence="9 10">LMG 31013</strain>
    </source>
</reference>
<dbReference type="PROSITE" id="PS50109">
    <property type="entry name" value="HIS_KIN"/>
    <property type="match status" value="1"/>
</dbReference>
<dbReference type="Proteomes" id="UP000334380">
    <property type="component" value="Unassembled WGS sequence"/>
</dbReference>
<dbReference type="GO" id="GO:0000155">
    <property type="term" value="F:phosphorelay sensor kinase activity"/>
    <property type="evidence" value="ECO:0007669"/>
    <property type="project" value="TreeGrafter"/>
</dbReference>
<gene>
    <name evidence="9" type="ORF">PTE31013_00273</name>
</gene>
<dbReference type="PANTHER" id="PTHR44936">
    <property type="entry name" value="SENSOR PROTEIN CREC"/>
    <property type="match status" value="1"/>
</dbReference>
<dbReference type="PANTHER" id="PTHR44936:SF10">
    <property type="entry name" value="SENSOR PROTEIN RSTB"/>
    <property type="match status" value="1"/>
</dbReference>
<dbReference type="CDD" id="cd00075">
    <property type="entry name" value="HATPase"/>
    <property type="match status" value="1"/>
</dbReference>
<dbReference type="EC" id="2.7.13.3" evidence="2"/>
<evidence type="ECO:0000256" key="4">
    <source>
        <dbReference type="ARBA" id="ARBA00022741"/>
    </source>
</evidence>
<name>A0A5E4RN36_9BURK</name>
<comment type="catalytic activity">
    <reaction evidence="1">
        <text>ATP + protein L-histidine = ADP + protein N-phospho-L-histidine.</text>
        <dbReference type="EC" id="2.7.13.3"/>
    </reaction>
</comment>
<dbReference type="SMART" id="SM00387">
    <property type="entry name" value="HATPase_c"/>
    <property type="match status" value="1"/>
</dbReference>
<keyword evidence="7" id="KW-0812">Transmembrane</keyword>
<dbReference type="GO" id="GO:0005524">
    <property type="term" value="F:ATP binding"/>
    <property type="evidence" value="ECO:0007669"/>
    <property type="project" value="UniProtKB-KW"/>
</dbReference>
<dbReference type="EMBL" id="CABPRU010000001">
    <property type="protein sequence ID" value="VVD64405.1"/>
    <property type="molecule type" value="Genomic_DNA"/>
</dbReference>
<dbReference type="InterPro" id="IPR004358">
    <property type="entry name" value="Sig_transdc_His_kin-like_C"/>
</dbReference>
<feature type="transmembrane region" description="Helical" evidence="7">
    <location>
        <begin position="44"/>
        <end position="67"/>
    </location>
</feature>
<feature type="transmembrane region" description="Helical" evidence="7">
    <location>
        <begin position="184"/>
        <end position="204"/>
    </location>
</feature>
<dbReference type="AlphaFoldDB" id="A0A5E4RN36"/>
<sequence length="451" mass="49293">MPVIGRMRQSVAAPGDAGLPVTRTWYTCRMTHFPIERANVVQLFWLRCLAIVGQLATIGVVQLWLGVRLPLEPMLTIIALEVLFNVLTWVRARRGIERARRHTDLDLMSQLLVDLAALTALLFFSGGATNPFVSLFLPGLAIAAAVLPWRNASQLALLSLVAYGALNFQYVPLNLADPGNLLRLHLAGMWVNFVVSVLVIAWFVSRMSRALRARDAQLARAEQRLLRDERMAALGAQAASVAHELGTPLSTMAVVVGELRSESRGNAALTPFEPDLQTLEQQIALCKSAIGHVQTRAAAPVRQALAEWLPAFTTQWRLRHPQVQFQLRVPPKLTARIEDTVQVGQILTILLDNAAYFSPSSVTLDVAVTPDDIRFTVCDEGSGMSAELRTRLGTSPVMSTHGGHGMGLYLAFASAQRLGGDITLTPNTPQGTRAELRLPMATFLFGSRSQT</sequence>
<accession>A0A5E4RN36</accession>
<evidence type="ECO:0000256" key="7">
    <source>
        <dbReference type="SAM" id="Phobius"/>
    </source>
</evidence>
<evidence type="ECO:0000259" key="8">
    <source>
        <dbReference type="PROSITE" id="PS50109"/>
    </source>
</evidence>
<evidence type="ECO:0000313" key="9">
    <source>
        <dbReference type="EMBL" id="VVD64405.1"/>
    </source>
</evidence>
<feature type="transmembrane region" description="Helical" evidence="7">
    <location>
        <begin position="155"/>
        <end position="172"/>
    </location>
</feature>
<keyword evidence="4" id="KW-0547">Nucleotide-binding</keyword>
<organism evidence="9 10">
    <name type="scientific">Pandoraea terrigena</name>
    <dbReference type="NCBI Taxonomy" id="2508292"/>
    <lineage>
        <taxon>Bacteria</taxon>
        <taxon>Pseudomonadati</taxon>
        <taxon>Pseudomonadota</taxon>
        <taxon>Betaproteobacteria</taxon>
        <taxon>Burkholderiales</taxon>
        <taxon>Burkholderiaceae</taxon>
        <taxon>Pandoraea</taxon>
    </lineage>
</organism>
<dbReference type="GO" id="GO:0005886">
    <property type="term" value="C:plasma membrane"/>
    <property type="evidence" value="ECO:0007669"/>
    <property type="project" value="TreeGrafter"/>
</dbReference>
<evidence type="ECO:0000256" key="1">
    <source>
        <dbReference type="ARBA" id="ARBA00000085"/>
    </source>
</evidence>
<dbReference type="InterPro" id="IPR003594">
    <property type="entry name" value="HATPase_dom"/>
</dbReference>
<dbReference type="Gene3D" id="1.10.287.130">
    <property type="match status" value="1"/>
</dbReference>
<evidence type="ECO:0000256" key="6">
    <source>
        <dbReference type="ARBA" id="ARBA00022840"/>
    </source>
</evidence>
<feature type="transmembrane region" description="Helical" evidence="7">
    <location>
        <begin position="104"/>
        <end position="125"/>
    </location>
</feature>
<keyword evidence="3" id="KW-0808">Transferase</keyword>
<keyword evidence="7" id="KW-1133">Transmembrane helix</keyword>
<dbReference type="SUPFAM" id="SSF55874">
    <property type="entry name" value="ATPase domain of HSP90 chaperone/DNA topoisomerase II/histidine kinase"/>
    <property type="match status" value="1"/>
</dbReference>
<evidence type="ECO:0000313" key="10">
    <source>
        <dbReference type="Proteomes" id="UP000334380"/>
    </source>
</evidence>
<dbReference type="Gene3D" id="3.30.565.10">
    <property type="entry name" value="Histidine kinase-like ATPase, C-terminal domain"/>
    <property type="match status" value="1"/>
</dbReference>
<dbReference type="InterPro" id="IPR050980">
    <property type="entry name" value="2C_sensor_his_kinase"/>
</dbReference>
<feature type="transmembrane region" description="Helical" evidence="7">
    <location>
        <begin position="131"/>
        <end position="148"/>
    </location>
</feature>
<evidence type="ECO:0000256" key="3">
    <source>
        <dbReference type="ARBA" id="ARBA00022679"/>
    </source>
</evidence>
<feature type="domain" description="Histidine kinase" evidence="8">
    <location>
        <begin position="240"/>
        <end position="442"/>
    </location>
</feature>
<proteinExistence type="predicted"/>
<evidence type="ECO:0000256" key="2">
    <source>
        <dbReference type="ARBA" id="ARBA00012438"/>
    </source>
</evidence>
<keyword evidence="7" id="KW-0472">Membrane</keyword>
<protein>
    <recommendedName>
        <fullName evidence="2">histidine kinase</fullName>
        <ecNumber evidence="2">2.7.13.3</ecNumber>
    </recommendedName>
</protein>
<keyword evidence="6" id="KW-0067">ATP-binding</keyword>